<keyword evidence="5" id="KW-1185">Reference proteome</keyword>
<dbReference type="InterPro" id="IPR016166">
    <property type="entry name" value="FAD-bd_PCMH"/>
</dbReference>
<dbReference type="InterPro" id="IPR012951">
    <property type="entry name" value="BBE"/>
</dbReference>
<evidence type="ECO:0000259" key="3">
    <source>
        <dbReference type="PROSITE" id="PS51387"/>
    </source>
</evidence>
<dbReference type="PANTHER" id="PTHR13878">
    <property type="entry name" value="GULONOLACTONE OXIDASE"/>
    <property type="match status" value="1"/>
</dbReference>
<dbReference type="Pfam" id="PF01565">
    <property type="entry name" value="FAD_binding_4"/>
    <property type="match status" value="1"/>
</dbReference>
<dbReference type="SUPFAM" id="SSF56176">
    <property type="entry name" value="FAD-binding/transporter-associated domain-like"/>
    <property type="match status" value="1"/>
</dbReference>
<gene>
    <name evidence="4" type="ORF">BDV26DRAFT_280738</name>
</gene>
<dbReference type="Gene3D" id="3.30.465.10">
    <property type="match status" value="2"/>
</dbReference>
<dbReference type="InterPro" id="IPR006094">
    <property type="entry name" value="Oxid_FAD_bind_N"/>
</dbReference>
<proteinExistence type="inferred from homology"/>
<dbReference type="EMBL" id="ML736202">
    <property type="protein sequence ID" value="KAE8378843.1"/>
    <property type="molecule type" value="Genomic_DNA"/>
</dbReference>
<dbReference type="OrthoDB" id="9983560at2759"/>
<dbReference type="InterPro" id="IPR016169">
    <property type="entry name" value="FAD-bd_PCMH_sub2"/>
</dbReference>
<name>A0A5N7BAQ3_9EURO</name>
<accession>A0A5N7BAQ3</accession>
<dbReference type="GO" id="GO:0071949">
    <property type="term" value="F:FAD binding"/>
    <property type="evidence" value="ECO:0007669"/>
    <property type="project" value="InterPro"/>
</dbReference>
<dbReference type="GO" id="GO:0016491">
    <property type="term" value="F:oxidoreductase activity"/>
    <property type="evidence" value="ECO:0007669"/>
    <property type="project" value="UniProtKB-KW"/>
</dbReference>
<feature type="domain" description="FAD-binding PCMH-type" evidence="3">
    <location>
        <begin position="110"/>
        <end position="290"/>
    </location>
</feature>
<dbReference type="InterPro" id="IPR050432">
    <property type="entry name" value="FAD-linked_Oxidoreductases_BP"/>
</dbReference>
<evidence type="ECO:0000256" key="1">
    <source>
        <dbReference type="ARBA" id="ARBA00005466"/>
    </source>
</evidence>
<sequence length="562" mass="60521">MHRCPELAPTLLDSSETGCYCFPGEPCWPTPSEWGAFNQTVGGQLIATIPIASPCHENDSFGPYDASACEALQANWLFPRTHYESSSSIMAEFYANQSCSPFLPPAARCIVGTYVQYSVRVQSSADIQKTIAFTTAHRIRLVIRNTAHDYLGKSTGAGAVAIWTHHLKDIEFSDYKSSAYSGKAIKVGAGVQIFEANSAASKQGLIVVGGNCRTVGLAGGYTQGGGHGQLVSQFGLAADQVLEWEVVTGTGELVTATPDNEYADLYWALSGGGGGTYGVAVSMVSKAYPEMKTATAILSFTSVGAAQKDFDDAVEIFFNQTLGPLLDVRGASVWFLARESFAMTPTTIPGGTKEQLQQILDPVLVALNRSNIAYSYHIDEFPTFFSSFENMSPDVNVTEYNLGGRFIPRSVLDSEPSALAERFRRITDQDAAIAGISVNASRSDQNNQINSVSPAWRDAAIAVVVGTALSFTNQTVNIANQRLVTDVLLPELVALTPGGGAYLNEADPHQPEWQSTFYGNNYNKLLAVKKKYDPQDVFYALTAVGSEAWVETMDGRLCRTGA</sequence>
<dbReference type="InterPro" id="IPR036318">
    <property type="entry name" value="FAD-bd_PCMH-like_sf"/>
</dbReference>
<dbReference type="Proteomes" id="UP000326198">
    <property type="component" value="Unassembled WGS sequence"/>
</dbReference>
<evidence type="ECO:0000256" key="2">
    <source>
        <dbReference type="ARBA" id="ARBA00023002"/>
    </source>
</evidence>
<reference evidence="4 5" key="1">
    <citation type="submission" date="2019-04" db="EMBL/GenBank/DDBJ databases">
        <title>Friends and foes A comparative genomics studyof 23 Aspergillus species from section Flavi.</title>
        <authorList>
            <consortium name="DOE Joint Genome Institute"/>
            <person name="Kjaerbolling I."/>
            <person name="Vesth T."/>
            <person name="Frisvad J.C."/>
            <person name="Nybo J.L."/>
            <person name="Theobald S."/>
            <person name="Kildgaard S."/>
            <person name="Isbrandt T."/>
            <person name="Kuo A."/>
            <person name="Sato A."/>
            <person name="Lyhne E.K."/>
            <person name="Kogle M.E."/>
            <person name="Wiebenga A."/>
            <person name="Kun R.S."/>
            <person name="Lubbers R.J."/>
            <person name="Makela M.R."/>
            <person name="Barry K."/>
            <person name="Chovatia M."/>
            <person name="Clum A."/>
            <person name="Daum C."/>
            <person name="Haridas S."/>
            <person name="He G."/>
            <person name="LaButti K."/>
            <person name="Lipzen A."/>
            <person name="Mondo S."/>
            <person name="Riley R."/>
            <person name="Salamov A."/>
            <person name="Simmons B.A."/>
            <person name="Magnuson J.K."/>
            <person name="Henrissat B."/>
            <person name="Mortensen U.H."/>
            <person name="Larsen T.O."/>
            <person name="Devries R.P."/>
            <person name="Grigoriev I.V."/>
            <person name="Machida M."/>
            <person name="Baker S.E."/>
            <person name="Andersen M.R."/>
        </authorList>
    </citation>
    <scope>NUCLEOTIDE SEQUENCE [LARGE SCALE GENOMIC DNA]</scope>
    <source>
        <strain evidence="4 5">IBT 29228</strain>
    </source>
</reference>
<organism evidence="4 5">
    <name type="scientific">Aspergillus bertholletiae</name>
    <dbReference type="NCBI Taxonomy" id="1226010"/>
    <lineage>
        <taxon>Eukaryota</taxon>
        <taxon>Fungi</taxon>
        <taxon>Dikarya</taxon>
        <taxon>Ascomycota</taxon>
        <taxon>Pezizomycotina</taxon>
        <taxon>Eurotiomycetes</taxon>
        <taxon>Eurotiomycetidae</taxon>
        <taxon>Eurotiales</taxon>
        <taxon>Aspergillaceae</taxon>
        <taxon>Aspergillus</taxon>
        <taxon>Aspergillus subgen. Circumdati</taxon>
    </lineage>
</organism>
<dbReference type="PANTHER" id="PTHR13878:SF91">
    <property type="entry name" value="FAD BINDING DOMAIN PROTEIN (AFU_ORTHOLOGUE AFUA_6G12070)-RELATED"/>
    <property type="match status" value="1"/>
</dbReference>
<evidence type="ECO:0000313" key="4">
    <source>
        <dbReference type="EMBL" id="KAE8378843.1"/>
    </source>
</evidence>
<comment type="similarity">
    <text evidence="1">Belongs to the oxygen-dependent FAD-linked oxidoreductase family.</text>
</comment>
<dbReference type="AlphaFoldDB" id="A0A5N7BAQ3"/>
<protein>
    <submittedName>
        <fullName evidence="4">FAD/FMN-containing dehydrogenase</fullName>
    </submittedName>
</protein>
<evidence type="ECO:0000313" key="5">
    <source>
        <dbReference type="Proteomes" id="UP000326198"/>
    </source>
</evidence>
<keyword evidence="2" id="KW-0560">Oxidoreductase</keyword>
<dbReference type="PROSITE" id="PS51387">
    <property type="entry name" value="FAD_PCMH"/>
    <property type="match status" value="1"/>
</dbReference>
<dbReference type="Pfam" id="PF08031">
    <property type="entry name" value="BBE"/>
    <property type="match status" value="1"/>
</dbReference>